<evidence type="ECO:0000256" key="5">
    <source>
        <dbReference type="ARBA" id="ARBA00022692"/>
    </source>
</evidence>
<keyword evidence="15" id="KW-1185">Reference proteome</keyword>
<feature type="domain" description="Peptidase S49" evidence="12">
    <location>
        <begin position="157"/>
        <end position="305"/>
    </location>
</feature>
<dbReference type="SUPFAM" id="SSF52096">
    <property type="entry name" value="ClpP/crotonase"/>
    <property type="match status" value="1"/>
</dbReference>
<evidence type="ECO:0000256" key="7">
    <source>
        <dbReference type="ARBA" id="ARBA00022825"/>
    </source>
</evidence>
<comment type="caution">
    <text evidence="14">The sequence shown here is derived from an EMBL/GenBank/DDBJ whole genome shotgun (WGS) entry which is preliminary data.</text>
</comment>
<keyword evidence="7" id="KW-0720">Serine protease</keyword>
<dbReference type="PANTHER" id="PTHR42987:SF4">
    <property type="entry name" value="PROTEASE SOHB-RELATED"/>
    <property type="match status" value="1"/>
</dbReference>
<evidence type="ECO:0000256" key="9">
    <source>
        <dbReference type="ARBA" id="ARBA00023136"/>
    </source>
</evidence>
<evidence type="ECO:0000313" key="14">
    <source>
        <dbReference type="EMBL" id="GAA4901104.1"/>
    </source>
</evidence>
<evidence type="ECO:0000259" key="13">
    <source>
        <dbReference type="Pfam" id="PF08496"/>
    </source>
</evidence>
<proteinExistence type="inferred from homology"/>
<keyword evidence="4 14" id="KW-0645">Protease</keyword>
<evidence type="ECO:0000313" key="15">
    <source>
        <dbReference type="Proteomes" id="UP001499988"/>
    </source>
</evidence>
<dbReference type="InterPro" id="IPR013703">
    <property type="entry name" value="Peptidase_S49_N_proteobac"/>
</dbReference>
<dbReference type="InterPro" id="IPR047272">
    <property type="entry name" value="S49_SppA_C"/>
</dbReference>
<dbReference type="NCBIfam" id="NF008745">
    <property type="entry name" value="PRK11778.1"/>
    <property type="match status" value="1"/>
</dbReference>
<comment type="subcellular location">
    <subcellularLocation>
        <location evidence="1">Cell membrane</location>
    </subcellularLocation>
</comment>
<dbReference type="Pfam" id="PF08496">
    <property type="entry name" value="Peptidase_S49_N"/>
    <property type="match status" value="1"/>
</dbReference>
<dbReference type="PANTHER" id="PTHR42987">
    <property type="entry name" value="PEPTIDASE S49"/>
    <property type="match status" value="1"/>
</dbReference>
<dbReference type="Pfam" id="PF01343">
    <property type="entry name" value="Peptidase_S49"/>
    <property type="match status" value="1"/>
</dbReference>
<evidence type="ECO:0000259" key="12">
    <source>
        <dbReference type="Pfam" id="PF01343"/>
    </source>
</evidence>
<accession>A0ABP9FI06</accession>
<feature type="transmembrane region" description="Helical" evidence="11">
    <location>
        <begin position="12"/>
        <end position="32"/>
    </location>
</feature>
<evidence type="ECO:0000256" key="8">
    <source>
        <dbReference type="ARBA" id="ARBA00022989"/>
    </source>
</evidence>
<evidence type="ECO:0000256" key="3">
    <source>
        <dbReference type="ARBA" id="ARBA00022475"/>
    </source>
</evidence>
<dbReference type="InterPro" id="IPR029045">
    <property type="entry name" value="ClpP/crotonase-like_dom_sf"/>
</dbReference>
<dbReference type="RefSeq" id="WP_345337157.1">
    <property type="nucleotide sequence ID" value="NZ_BAABJZ010000104.1"/>
</dbReference>
<dbReference type="Gene3D" id="6.20.330.10">
    <property type="match status" value="1"/>
</dbReference>
<dbReference type="InterPro" id="IPR002142">
    <property type="entry name" value="Peptidase_S49"/>
</dbReference>
<keyword evidence="3" id="KW-1003">Cell membrane</keyword>
<evidence type="ECO:0000256" key="4">
    <source>
        <dbReference type="ARBA" id="ARBA00022670"/>
    </source>
</evidence>
<evidence type="ECO:0000256" key="1">
    <source>
        <dbReference type="ARBA" id="ARBA00004236"/>
    </source>
</evidence>
<dbReference type="CDD" id="cd07023">
    <property type="entry name" value="S49_Sppa_N_C"/>
    <property type="match status" value="1"/>
</dbReference>
<keyword evidence="10" id="KW-0175">Coiled coil</keyword>
<name>A0ABP9FI06_9GAMM</name>
<dbReference type="GO" id="GO:0006508">
    <property type="term" value="P:proteolysis"/>
    <property type="evidence" value="ECO:0007669"/>
    <property type="project" value="UniProtKB-KW"/>
</dbReference>
<evidence type="ECO:0000256" key="11">
    <source>
        <dbReference type="SAM" id="Phobius"/>
    </source>
</evidence>
<gene>
    <name evidence="14" type="primary">sohB</name>
    <name evidence="14" type="ORF">GCM10023333_38830</name>
</gene>
<evidence type="ECO:0000256" key="6">
    <source>
        <dbReference type="ARBA" id="ARBA00022801"/>
    </source>
</evidence>
<keyword evidence="8 11" id="KW-1133">Transmembrane helix</keyword>
<feature type="domain" description="Peptidase S49 N-terminal proteobacteria" evidence="13">
    <location>
        <begin position="2"/>
        <end position="153"/>
    </location>
</feature>
<feature type="coiled-coil region" evidence="10">
    <location>
        <begin position="55"/>
        <end position="91"/>
    </location>
</feature>
<evidence type="ECO:0000256" key="2">
    <source>
        <dbReference type="ARBA" id="ARBA00008683"/>
    </source>
</evidence>
<dbReference type="Gene3D" id="3.90.226.10">
    <property type="entry name" value="2-enoyl-CoA Hydratase, Chain A, domain 1"/>
    <property type="match status" value="1"/>
</dbReference>
<keyword evidence="9 11" id="KW-0472">Membrane</keyword>
<keyword evidence="6" id="KW-0378">Hydrolase</keyword>
<dbReference type="GO" id="GO:0008233">
    <property type="term" value="F:peptidase activity"/>
    <property type="evidence" value="ECO:0007669"/>
    <property type="project" value="UniProtKB-KW"/>
</dbReference>
<dbReference type="EMBL" id="BAABJZ010000104">
    <property type="protein sequence ID" value="GAA4901104.1"/>
    <property type="molecule type" value="Genomic_DNA"/>
</dbReference>
<dbReference type="Proteomes" id="UP001499988">
    <property type="component" value="Unassembled WGS sequence"/>
</dbReference>
<organism evidence="14 15">
    <name type="scientific">Ferrimonas pelagia</name>
    <dbReference type="NCBI Taxonomy" id="1177826"/>
    <lineage>
        <taxon>Bacteria</taxon>
        <taxon>Pseudomonadati</taxon>
        <taxon>Pseudomonadota</taxon>
        <taxon>Gammaproteobacteria</taxon>
        <taxon>Alteromonadales</taxon>
        <taxon>Ferrimonadaceae</taxon>
        <taxon>Ferrimonas</taxon>
    </lineage>
</organism>
<protein>
    <submittedName>
        <fullName evidence="14">Protease SohB</fullName>
    </submittedName>
</protein>
<comment type="similarity">
    <text evidence="2">Belongs to the peptidase S49 family.</text>
</comment>
<keyword evidence="5 11" id="KW-0812">Transmembrane</keyword>
<sequence length="344" mass="37605">MEFLYEYGLFLAKAVTLVAAAGAIIVLAAAAGKSAKSNKGSLKLHDLSETLEGYQHQLESELLSEEQLKAKAKARKAEEKAKQKAQKADKDKGRDGRLFVIEFKAGIDAAQVACLREEITALLLVAESKDEVLVKVESGGGMVHAYGLASSQLARIRDAGIPLTIAVDKVAASGGYMMACVADKIIAAPFSIIGSIGVIAQVPNFNKLLKKNDIDFEQHTAGEFKRTLTLFGENTEEARVKFQQELEHTHELFKQFVSQYRPELELSKVATGEHWFGTQALELGLVDVLQTSDDYVMQQSKQKSVTQLQYVEKKNLAKRFGKGAESTLEAVALKLAEMGQSVKR</sequence>
<evidence type="ECO:0000256" key="10">
    <source>
        <dbReference type="SAM" id="Coils"/>
    </source>
</evidence>
<reference evidence="15" key="1">
    <citation type="journal article" date="2019" name="Int. J. Syst. Evol. Microbiol.">
        <title>The Global Catalogue of Microorganisms (GCM) 10K type strain sequencing project: providing services to taxonomists for standard genome sequencing and annotation.</title>
        <authorList>
            <consortium name="The Broad Institute Genomics Platform"/>
            <consortium name="The Broad Institute Genome Sequencing Center for Infectious Disease"/>
            <person name="Wu L."/>
            <person name="Ma J."/>
        </authorList>
    </citation>
    <scope>NUCLEOTIDE SEQUENCE [LARGE SCALE GENOMIC DNA]</scope>
    <source>
        <strain evidence="15">JCM 18401</strain>
    </source>
</reference>